<evidence type="ECO:0000256" key="1">
    <source>
        <dbReference type="ARBA" id="ARBA00004141"/>
    </source>
</evidence>
<comment type="caution">
    <text evidence="8">The sequence shown here is derived from an EMBL/GenBank/DDBJ whole genome shotgun (WGS) entry which is preliminary data.</text>
</comment>
<evidence type="ECO:0000313" key="8">
    <source>
        <dbReference type="EMBL" id="CAF9922797.1"/>
    </source>
</evidence>
<dbReference type="InterPro" id="IPR049326">
    <property type="entry name" value="Rhodopsin_dom_fungi"/>
</dbReference>
<feature type="transmembrane region" description="Helical" evidence="6">
    <location>
        <begin position="49"/>
        <end position="72"/>
    </location>
</feature>
<protein>
    <recommendedName>
        <fullName evidence="7">Rhodopsin domain-containing protein</fullName>
    </recommendedName>
</protein>
<reference evidence="8" key="1">
    <citation type="submission" date="2021-03" db="EMBL/GenBank/DDBJ databases">
        <authorList>
            <person name="Tagirdzhanova G."/>
        </authorList>
    </citation>
    <scope>NUCLEOTIDE SEQUENCE</scope>
</reference>
<evidence type="ECO:0000259" key="7">
    <source>
        <dbReference type="Pfam" id="PF20684"/>
    </source>
</evidence>
<accession>A0A8H3FCJ8</accession>
<dbReference type="OrthoDB" id="3648173at2759"/>
<evidence type="ECO:0000256" key="4">
    <source>
        <dbReference type="ARBA" id="ARBA00023136"/>
    </source>
</evidence>
<name>A0A8H3FCJ8_9LECA</name>
<feature type="transmembrane region" description="Helical" evidence="6">
    <location>
        <begin position="127"/>
        <end position="149"/>
    </location>
</feature>
<comment type="similarity">
    <text evidence="5">Belongs to the SAT4 family.</text>
</comment>
<dbReference type="InterPro" id="IPR052337">
    <property type="entry name" value="SAT4-like"/>
</dbReference>
<feature type="transmembrane region" description="Helical" evidence="6">
    <location>
        <begin position="175"/>
        <end position="196"/>
    </location>
</feature>
<organism evidence="8 9">
    <name type="scientific">Imshaugia aleurites</name>
    <dbReference type="NCBI Taxonomy" id="172621"/>
    <lineage>
        <taxon>Eukaryota</taxon>
        <taxon>Fungi</taxon>
        <taxon>Dikarya</taxon>
        <taxon>Ascomycota</taxon>
        <taxon>Pezizomycotina</taxon>
        <taxon>Lecanoromycetes</taxon>
        <taxon>OSLEUM clade</taxon>
        <taxon>Lecanoromycetidae</taxon>
        <taxon>Lecanorales</taxon>
        <taxon>Lecanorineae</taxon>
        <taxon>Parmeliaceae</taxon>
        <taxon>Imshaugia</taxon>
    </lineage>
</organism>
<evidence type="ECO:0000256" key="2">
    <source>
        <dbReference type="ARBA" id="ARBA00022692"/>
    </source>
</evidence>
<evidence type="ECO:0000256" key="5">
    <source>
        <dbReference type="ARBA" id="ARBA00038359"/>
    </source>
</evidence>
<feature type="transmembrane region" description="Helical" evidence="6">
    <location>
        <begin position="92"/>
        <end position="115"/>
    </location>
</feature>
<feature type="domain" description="Rhodopsin" evidence="7">
    <location>
        <begin position="33"/>
        <end position="270"/>
    </location>
</feature>
<keyword evidence="4 6" id="KW-0472">Membrane</keyword>
<evidence type="ECO:0000256" key="6">
    <source>
        <dbReference type="SAM" id="Phobius"/>
    </source>
</evidence>
<dbReference type="Pfam" id="PF20684">
    <property type="entry name" value="Fung_rhodopsin"/>
    <property type="match status" value="1"/>
</dbReference>
<dbReference type="GO" id="GO:0016020">
    <property type="term" value="C:membrane"/>
    <property type="evidence" value="ECO:0007669"/>
    <property type="project" value="UniProtKB-SubCell"/>
</dbReference>
<dbReference type="PANTHER" id="PTHR33048">
    <property type="entry name" value="PTH11-LIKE INTEGRAL MEMBRANE PROTEIN (AFU_ORTHOLOGUE AFUA_5G11245)"/>
    <property type="match status" value="1"/>
</dbReference>
<keyword evidence="9" id="KW-1185">Reference proteome</keyword>
<sequence length="329" mass="36865">MSPQLPAHVPSRAPAIIITCVIGPIVSTAIVSIRVWTRVVVTRNLGWDDYAAMVTLLFCIGFSVVLGISTRYGMGLHLWDMTPELVSDHSEWIYISSALYLVSILGYRIALLLMYLRLFGVSTPFRYATWAVMCFVTGYLFCNIITLIFGCTPIDKYWKPAESGHCINLVQADHAYGSMNVVSDLLLFLLPLPMVWQLNLSAREKLGLFLVFMGGIGNCVVTTVRFALLVQNLNAPDKPWLDARTFLLTVVEINTGLICGCTPVLKPFFRHLFSTPPPDQSQQPFTPRSDSIWMGHFPEDRTRSNYRDFIELERGKDASDDSSVLEDVG</sequence>
<gene>
    <name evidence="8" type="ORF">IMSHALPRED_005767</name>
</gene>
<keyword evidence="3 6" id="KW-1133">Transmembrane helix</keyword>
<dbReference type="PANTHER" id="PTHR33048:SF158">
    <property type="entry name" value="MEMBRANE PROTEIN PTH11-LIKE, PUTATIVE-RELATED"/>
    <property type="match status" value="1"/>
</dbReference>
<feature type="transmembrane region" description="Helical" evidence="6">
    <location>
        <begin position="246"/>
        <end position="265"/>
    </location>
</feature>
<evidence type="ECO:0000256" key="3">
    <source>
        <dbReference type="ARBA" id="ARBA00022989"/>
    </source>
</evidence>
<proteinExistence type="inferred from homology"/>
<comment type="subcellular location">
    <subcellularLocation>
        <location evidence="1">Membrane</location>
        <topology evidence="1">Multi-pass membrane protein</topology>
    </subcellularLocation>
</comment>
<evidence type="ECO:0000313" key="9">
    <source>
        <dbReference type="Proteomes" id="UP000664534"/>
    </source>
</evidence>
<dbReference type="AlphaFoldDB" id="A0A8H3FCJ8"/>
<feature type="transmembrane region" description="Helical" evidence="6">
    <location>
        <begin position="208"/>
        <end position="226"/>
    </location>
</feature>
<keyword evidence="2 6" id="KW-0812">Transmembrane</keyword>
<dbReference type="Proteomes" id="UP000664534">
    <property type="component" value="Unassembled WGS sequence"/>
</dbReference>
<feature type="transmembrane region" description="Helical" evidence="6">
    <location>
        <begin position="15"/>
        <end position="37"/>
    </location>
</feature>
<dbReference type="EMBL" id="CAJPDT010000031">
    <property type="protein sequence ID" value="CAF9922797.1"/>
    <property type="molecule type" value="Genomic_DNA"/>
</dbReference>